<dbReference type="InterPro" id="IPR001387">
    <property type="entry name" value="Cro/C1-type_HTH"/>
</dbReference>
<feature type="domain" description="HTH cro/C1-type" evidence="4">
    <location>
        <begin position="48"/>
        <end position="100"/>
    </location>
</feature>
<dbReference type="InterPro" id="IPR052359">
    <property type="entry name" value="HTH-type_reg/antitoxin"/>
</dbReference>
<evidence type="ECO:0000259" key="4">
    <source>
        <dbReference type="PROSITE" id="PS50943"/>
    </source>
</evidence>
<dbReference type="KEGG" id="lvs:LOKVESSMR4R_02364"/>
<dbReference type="Proteomes" id="UP000195273">
    <property type="component" value="Chromosome"/>
</dbReference>
<keyword evidence="1" id="KW-0805">Transcription regulation</keyword>
<dbReference type="Pfam" id="PF01381">
    <property type="entry name" value="HTH_3"/>
    <property type="match status" value="1"/>
</dbReference>
<dbReference type="SMART" id="SM00530">
    <property type="entry name" value="HTH_XRE"/>
    <property type="match status" value="1"/>
</dbReference>
<keyword evidence="3" id="KW-0804">Transcription</keyword>
<dbReference type="GO" id="GO:0003677">
    <property type="term" value="F:DNA binding"/>
    <property type="evidence" value="ECO:0007669"/>
    <property type="project" value="UniProtKB-KW"/>
</dbReference>
<dbReference type="CDD" id="cd00093">
    <property type="entry name" value="HTH_XRE"/>
    <property type="match status" value="1"/>
</dbReference>
<evidence type="ECO:0000256" key="1">
    <source>
        <dbReference type="ARBA" id="ARBA00023015"/>
    </source>
</evidence>
<keyword evidence="2" id="KW-0238">DNA-binding</keyword>
<dbReference type="PROSITE" id="PS50943">
    <property type="entry name" value="HTH_CROC1"/>
    <property type="match status" value="1"/>
</dbReference>
<dbReference type="Gene3D" id="1.10.260.40">
    <property type="entry name" value="lambda repressor-like DNA-binding domains"/>
    <property type="match status" value="1"/>
</dbReference>
<sequence>MGVYKTDGAAPAGRIDISRVDATTEVEIKSHMLEDEMAALADAGDYARQIRRRLGLTQVQLATKLDVPIDTLRNWEQGKRYPTGPAKALLKILDRAPEAALAALNGA</sequence>
<dbReference type="OrthoDB" id="461984at2"/>
<dbReference type="PANTHER" id="PTHR36511:SF4">
    <property type="entry name" value="ANTITOXIN MQSA"/>
    <property type="match status" value="1"/>
</dbReference>
<organism evidence="5 6">
    <name type="scientific">Yoonia vestfoldensis</name>
    <dbReference type="NCBI Taxonomy" id="245188"/>
    <lineage>
        <taxon>Bacteria</taxon>
        <taxon>Pseudomonadati</taxon>
        <taxon>Pseudomonadota</taxon>
        <taxon>Alphaproteobacteria</taxon>
        <taxon>Rhodobacterales</taxon>
        <taxon>Paracoccaceae</taxon>
        <taxon>Yoonia</taxon>
    </lineage>
</organism>
<dbReference type="AlphaFoldDB" id="A0A1Y0EDY4"/>
<reference evidence="5 6" key="1">
    <citation type="submission" date="2017-05" db="EMBL/GenBank/DDBJ databases">
        <title>Genome Sequence of Loktanella vestfoldensis Strain SMR4r Isolated from a Culture of the Diatom Skeletonema marinoi.</title>
        <authorList>
            <person name="Topel M."/>
            <person name="Pinder M.I.M."/>
            <person name="Johansson O.N."/>
            <person name="Kourtchenko O."/>
            <person name="Godhe A."/>
            <person name="Clarke A.K."/>
        </authorList>
    </citation>
    <scope>NUCLEOTIDE SEQUENCE [LARGE SCALE GENOMIC DNA]</scope>
    <source>
        <strain evidence="5 6">SMR4r</strain>
    </source>
</reference>
<keyword evidence="6" id="KW-1185">Reference proteome</keyword>
<accession>A0A1Y0EDY4</accession>
<protein>
    <submittedName>
        <fullName evidence="5">Antitoxin HigA-2</fullName>
    </submittedName>
</protein>
<evidence type="ECO:0000313" key="6">
    <source>
        <dbReference type="Proteomes" id="UP000195273"/>
    </source>
</evidence>
<dbReference type="PANTHER" id="PTHR36511">
    <property type="entry name" value="MERR FAMILY BACTERIAL REGULATORY PROTEIN"/>
    <property type="match status" value="1"/>
</dbReference>
<gene>
    <name evidence="5" type="primary">higA-2</name>
    <name evidence="5" type="ORF">LOKVESSMR4R_02364</name>
</gene>
<dbReference type="EMBL" id="CP021431">
    <property type="protein sequence ID" value="ARU01668.1"/>
    <property type="molecule type" value="Genomic_DNA"/>
</dbReference>
<evidence type="ECO:0000256" key="2">
    <source>
        <dbReference type="ARBA" id="ARBA00023125"/>
    </source>
</evidence>
<evidence type="ECO:0000256" key="3">
    <source>
        <dbReference type="ARBA" id="ARBA00023163"/>
    </source>
</evidence>
<dbReference type="SUPFAM" id="SSF47413">
    <property type="entry name" value="lambda repressor-like DNA-binding domains"/>
    <property type="match status" value="1"/>
</dbReference>
<evidence type="ECO:0000313" key="5">
    <source>
        <dbReference type="EMBL" id="ARU01668.1"/>
    </source>
</evidence>
<dbReference type="InterPro" id="IPR010982">
    <property type="entry name" value="Lambda_DNA-bd_dom_sf"/>
</dbReference>
<proteinExistence type="predicted"/>
<name>A0A1Y0EDY4_9RHOB</name>